<feature type="region of interest" description="Disordered" evidence="1">
    <location>
        <begin position="36"/>
        <end position="57"/>
    </location>
</feature>
<protein>
    <submittedName>
        <fullName evidence="4">EF-hand domain-containing protein</fullName>
    </submittedName>
</protein>
<keyword evidence="2" id="KW-0732">Signal</keyword>
<evidence type="ECO:0000313" key="5">
    <source>
        <dbReference type="Proteomes" id="UP001381174"/>
    </source>
</evidence>
<organism evidence="4 5">
    <name type="scientific">Fulvimonas yonginensis</name>
    <dbReference type="NCBI Taxonomy" id="1495200"/>
    <lineage>
        <taxon>Bacteria</taxon>
        <taxon>Pseudomonadati</taxon>
        <taxon>Pseudomonadota</taxon>
        <taxon>Gammaproteobacteria</taxon>
        <taxon>Lysobacterales</taxon>
        <taxon>Rhodanobacteraceae</taxon>
        <taxon>Fulvimonas</taxon>
    </lineage>
</organism>
<feature type="domain" description="EF-hand" evidence="3">
    <location>
        <begin position="96"/>
        <end position="131"/>
    </location>
</feature>
<dbReference type="InterPro" id="IPR018247">
    <property type="entry name" value="EF_Hand_1_Ca_BS"/>
</dbReference>
<dbReference type="Gene3D" id="1.10.238.10">
    <property type="entry name" value="EF-hand"/>
    <property type="match status" value="1"/>
</dbReference>
<feature type="chain" id="PRO_5045137561" evidence="2">
    <location>
        <begin position="29"/>
        <end position="137"/>
    </location>
</feature>
<evidence type="ECO:0000256" key="1">
    <source>
        <dbReference type="SAM" id="MobiDB-lite"/>
    </source>
</evidence>
<reference evidence="4 5" key="1">
    <citation type="journal article" date="2014" name="Int. J. Syst. Evol. Microbiol.">
        <title>Fulvimonas yonginensis sp. nov., isolated from greenhouse soil, and emended description of the genus Fulvimonas.</title>
        <authorList>
            <person name="Ahn J.H."/>
            <person name="Kim S.J."/>
            <person name="Weon H.Y."/>
            <person name="Hong S.B."/>
            <person name="Seok S.J."/>
            <person name="Kwon S.W."/>
        </authorList>
    </citation>
    <scope>NUCLEOTIDE SEQUENCE [LARGE SCALE GENOMIC DNA]</scope>
    <source>
        <strain evidence="4 5">KACC 16952</strain>
    </source>
</reference>
<dbReference type="InterPro" id="IPR002048">
    <property type="entry name" value="EF_hand_dom"/>
</dbReference>
<keyword evidence="5" id="KW-1185">Reference proteome</keyword>
<evidence type="ECO:0000256" key="2">
    <source>
        <dbReference type="SAM" id="SignalP"/>
    </source>
</evidence>
<feature type="signal peptide" evidence="2">
    <location>
        <begin position="1"/>
        <end position="28"/>
    </location>
</feature>
<proteinExistence type="predicted"/>
<evidence type="ECO:0000259" key="3">
    <source>
        <dbReference type="PROSITE" id="PS50222"/>
    </source>
</evidence>
<sequence length="137" mass="15044">MVANRQGRILGSALAALGALCLCGVAVAQEKAQKGVSAGALERRSQHTGSQDPLSIERRLRERDAARPRMSDQQLTDLFLALDRNRDLRLARSEVASLPVLRARFDTFDLNGNHRLDYSEFADYADTAANELAQHGP</sequence>
<dbReference type="InterPro" id="IPR011992">
    <property type="entry name" value="EF-hand-dom_pair"/>
</dbReference>
<comment type="caution">
    <text evidence="4">The sequence shown here is derived from an EMBL/GenBank/DDBJ whole genome shotgun (WGS) entry which is preliminary data.</text>
</comment>
<evidence type="ECO:0000313" key="4">
    <source>
        <dbReference type="EMBL" id="MEI7036755.1"/>
    </source>
</evidence>
<name>A0ABU8JBR6_9GAMM</name>
<dbReference type="PROSITE" id="PS50222">
    <property type="entry name" value="EF_HAND_2"/>
    <property type="match status" value="1"/>
</dbReference>
<dbReference type="PROSITE" id="PS00018">
    <property type="entry name" value="EF_HAND_1"/>
    <property type="match status" value="1"/>
</dbReference>
<accession>A0ABU8JBR6</accession>
<dbReference type="Proteomes" id="UP001381174">
    <property type="component" value="Unassembled WGS sequence"/>
</dbReference>
<dbReference type="EMBL" id="JBBBNY010000004">
    <property type="protein sequence ID" value="MEI7036755.1"/>
    <property type="molecule type" value="Genomic_DNA"/>
</dbReference>
<dbReference type="RefSeq" id="WP_336807379.1">
    <property type="nucleotide sequence ID" value="NZ_JBBBNY010000004.1"/>
</dbReference>
<dbReference type="SUPFAM" id="SSF47473">
    <property type="entry name" value="EF-hand"/>
    <property type="match status" value="1"/>
</dbReference>
<gene>
    <name evidence="4" type="ORF">WAT24_08300</name>
</gene>